<dbReference type="eggNOG" id="KOG0972">
    <property type="taxonomic scope" value="Eukaryota"/>
</dbReference>
<keyword evidence="6" id="KW-0282">Flagellum</keyword>
<reference evidence="6 7" key="1">
    <citation type="journal article" date="2009" name="Science">
        <title>Green evolution and dynamic adaptations revealed by genomes of the marine picoeukaryotes Micromonas.</title>
        <authorList>
            <person name="Worden A.Z."/>
            <person name="Lee J.H."/>
            <person name="Mock T."/>
            <person name="Rouze P."/>
            <person name="Simmons M.P."/>
            <person name="Aerts A.L."/>
            <person name="Allen A.E."/>
            <person name="Cuvelier M.L."/>
            <person name="Derelle E."/>
            <person name="Everett M.V."/>
            <person name="Foulon E."/>
            <person name="Grimwood J."/>
            <person name="Gundlach H."/>
            <person name="Henrissat B."/>
            <person name="Napoli C."/>
            <person name="McDonald S.M."/>
            <person name="Parker M.S."/>
            <person name="Rombauts S."/>
            <person name="Salamov A."/>
            <person name="Von Dassow P."/>
            <person name="Badger J.H."/>
            <person name="Coutinho P.M."/>
            <person name="Demir E."/>
            <person name="Dubchak I."/>
            <person name="Gentemann C."/>
            <person name="Eikrem W."/>
            <person name="Gready J.E."/>
            <person name="John U."/>
            <person name="Lanier W."/>
            <person name="Lindquist E.A."/>
            <person name="Lucas S."/>
            <person name="Mayer K.F."/>
            <person name="Moreau H."/>
            <person name="Not F."/>
            <person name="Otillar R."/>
            <person name="Panaud O."/>
            <person name="Pangilinan J."/>
            <person name="Paulsen I."/>
            <person name="Piegu B."/>
            <person name="Poliakov A."/>
            <person name="Robbens S."/>
            <person name="Schmutz J."/>
            <person name="Toulza E."/>
            <person name="Wyss T."/>
            <person name="Zelensky A."/>
            <person name="Zhou K."/>
            <person name="Armbrust E.V."/>
            <person name="Bhattacharya D."/>
            <person name="Goodenough U.W."/>
            <person name="Van de Peer Y."/>
            <person name="Grigoriev I.V."/>
        </authorList>
    </citation>
    <scope>NUCLEOTIDE SEQUENCE [LARGE SCALE GENOMIC DNA]</scope>
    <source>
        <strain evidence="7">RCC299 / NOUM17</strain>
    </source>
</reference>
<dbReference type="KEGG" id="mis:MICPUN_77398"/>
<keyword evidence="4" id="KW-0966">Cell projection</keyword>
<dbReference type="PANTHER" id="PTHR16011:SF0">
    <property type="entry name" value="INTRAFLAGELLAR TRANSPORT PROTEIN 57 HOMOLOG"/>
    <property type="match status" value="1"/>
</dbReference>
<dbReference type="GeneID" id="8249995"/>
<sequence length="408" mass="44822">MADDGELTVELAVEPEVGMELCLEKLKMLRYERDFLTSRRPPWPPCTRTHFAVPTPGQNTNELFHHFTSLCAHLLTLCGRRFRPPDQFDDPNATCAAIFAELKACGFATPSFAPGKLRHGHGRECVGVLNGLCDLAMARHYQHGLSRPVYPRAGDAEGGDAVMSDLAASDPSSALEEYAVASALDRDAPLDASLKKVLRKTEEEIEERRAIESAVDAREWRVELERVAAKLKAVSKEADAKDWRSNLDACRKAHAAVCAKFPDVRVALDRVGRECKEVVDKIETRESYVNARMEPRSDEYKSTVVALESAQKEYDEGNERVSSLTNELARIGERLERAKGEMASKGDEVSDATPLTKLRDVVDKMNEEMRTMEVKIAIARNALGHASMRRAASGGTGRAGAAAAAAAL</sequence>
<dbReference type="GO" id="GO:0005815">
    <property type="term" value="C:microtubule organizing center"/>
    <property type="evidence" value="ECO:0007669"/>
    <property type="project" value="TreeGrafter"/>
</dbReference>
<dbReference type="RefSeq" id="XP_002507449.1">
    <property type="nucleotide sequence ID" value="XM_002507403.1"/>
</dbReference>
<dbReference type="OMA" id="VHAHDQD"/>
<dbReference type="STRING" id="296587.C1FF89"/>
<dbReference type="EMBL" id="CP001574">
    <property type="protein sequence ID" value="ACO68707.1"/>
    <property type="molecule type" value="Genomic_DNA"/>
</dbReference>
<dbReference type="GO" id="GO:0030992">
    <property type="term" value="C:intraciliary transport particle B"/>
    <property type="evidence" value="ECO:0007669"/>
    <property type="project" value="TreeGrafter"/>
</dbReference>
<dbReference type="GO" id="GO:0005794">
    <property type="term" value="C:Golgi apparatus"/>
    <property type="evidence" value="ECO:0007669"/>
    <property type="project" value="TreeGrafter"/>
</dbReference>
<dbReference type="PANTHER" id="PTHR16011">
    <property type="entry name" value="IFT57/HIPPI"/>
    <property type="match status" value="1"/>
</dbReference>
<keyword evidence="7" id="KW-1185">Reference proteome</keyword>
<feature type="coiled-coil region" evidence="5">
    <location>
        <begin position="307"/>
        <end position="382"/>
    </location>
</feature>
<dbReference type="InterPro" id="IPR019530">
    <property type="entry name" value="Intra-flagellar_transport_57"/>
</dbReference>
<evidence type="ECO:0000256" key="3">
    <source>
        <dbReference type="ARBA" id="ARBA00023069"/>
    </source>
</evidence>
<dbReference type="GO" id="GO:0005929">
    <property type="term" value="C:cilium"/>
    <property type="evidence" value="ECO:0007669"/>
    <property type="project" value="UniProtKB-SubCell"/>
</dbReference>
<evidence type="ECO:0000256" key="2">
    <source>
        <dbReference type="ARBA" id="ARBA00009415"/>
    </source>
</evidence>
<name>C1FF89_MICCC</name>
<evidence type="ECO:0000313" key="7">
    <source>
        <dbReference type="Proteomes" id="UP000002009"/>
    </source>
</evidence>
<dbReference type="GO" id="GO:1905515">
    <property type="term" value="P:non-motile cilium assembly"/>
    <property type="evidence" value="ECO:0007669"/>
    <property type="project" value="TreeGrafter"/>
</dbReference>
<dbReference type="Pfam" id="PF10498">
    <property type="entry name" value="IFT57"/>
    <property type="match status" value="1"/>
</dbReference>
<keyword evidence="3" id="KW-0969">Cilium</keyword>
<evidence type="ECO:0000256" key="1">
    <source>
        <dbReference type="ARBA" id="ARBA00004138"/>
    </source>
</evidence>
<evidence type="ECO:0000256" key="5">
    <source>
        <dbReference type="SAM" id="Coils"/>
    </source>
</evidence>
<comment type="similarity">
    <text evidence="2">Belongs to the IFT57 family.</text>
</comment>
<evidence type="ECO:0000256" key="4">
    <source>
        <dbReference type="ARBA" id="ARBA00023273"/>
    </source>
</evidence>
<gene>
    <name evidence="6" type="primary">IFT57</name>
    <name evidence="6" type="ORF">MICPUN_77398</name>
</gene>
<dbReference type="Proteomes" id="UP000002009">
    <property type="component" value="Chromosome 1"/>
</dbReference>
<keyword evidence="5" id="KW-0175">Coiled coil</keyword>
<dbReference type="InParanoid" id="C1FF89"/>
<evidence type="ECO:0000313" key="6">
    <source>
        <dbReference type="EMBL" id="ACO68707.1"/>
    </source>
</evidence>
<organism evidence="6 7">
    <name type="scientific">Micromonas commoda (strain RCC299 / NOUM17 / CCMP2709)</name>
    <name type="common">Picoplanktonic green alga</name>
    <dbReference type="NCBI Taxonomy" id="296587"/>
    <lineage>
        <taxon>Eukaryota</taxon>
        <taxon>Viridiplantae</taxon>
        <taxon>Chlorophyta</taxon>
        <taxon>Mamiellophyceae</taxon>
        <taxon>Mamiellales</taxon>
        <taxon>Mamiellaceae</taxon>
        <taxon>Micromonas</taxon>
    </lineage>
</organism>
<comment type="subcellular location">
    <subcellularLocation>
        <location evidence="1">Cell projection</location>
        <location evidence="1">Cilium</location>
    </subcellularLocation>
</comment>
<accession>C1FF89</accession>
<proteinExistence type="inferred from homology"/>
<dbReference type="AlphaFoldDB" id="C1FF89"/>
<protein>
    <submittedName>
        <fullName evidence="6">Intraflagellar transport protein 57</fullName>
    </submittedName>
</protein>
<dbReference type="OrthoDB" id="423881at2759"/>
<dbReference type="GO" id="GO:0042073">
    <property type="term" value="P:intraciliary transport"/>
    <property type="evidence" value="ECO:0007669"/>
    <property type="project" value="TreeGrafter"/>
</dbReference>